<feature type="domain" description="Major facilitator superfamily (MFS) profile" evidence="2">
    <location>
        <begin position="13"/>
        <end position="186"/>
    </location>
</feature>
<keyword evidence="1" id="KW-1133">Transmembrane helix</keyword>
<evidence type="ECO:0000256" key="1">
    <source>
        <dbReference type="SAM" id="Phobius"/>
    </source>
</evidence>
<evidence type="ECO:0000313" key="3">
    <source>
        <dbReference type="EMBL" id="GAI74200.1"/>
    </source>
</evidence>
<accession>X1SFL1</accession>
<feature type="transmembrane region" description="Helical" evidence="1">
    <location>
        <begin position="81"/>
        <end position="101"/>
    </location>
</feature>
<dbReference type="InterPro" id="IPR020846">
    <property type="entry name" value="MFS_dom"/>
</dbReference>
<dbReference type="InterPro" id="IPR011701">
    <property type="entry name" value="MFS"/>
</dbReference>
<gene>
    <name evidence="3" type="ORF">S12H4_18124</name>
</gene>
<proteinExistence type="predicted"/>
<protein>
    <recommendedName>
        <fullName evidence="2">Major facilitator superfamily (MFS) profile domain-containing protein</fullName>
    </recommendedName>
</protein>
<dbReference type="PANTHER" id="PTHR23518">
    <property type="entry name" value="C-METHYLTRANSFERASE"/>
    <property type="match status" value="1"/>
</dbReference>
<keyword evidence="1" id="KW-0472">Membrane</keyword>
<dbReference type="AlphaFoldDB" id="X1SFL1"/>
<dbReference type="Pfam" id="PF07690">
    <property type="entry name" value="MFS_1"/>
    <property type="match status" value="1"/>
</dbReference>
<dbReference type="SUPFAM" id="SSF103473">
    <property type="entry name" value="MFS general substrate transporter"/>
    <property type="match status" value="1"/>
</dbReference>
<organism evidence="3">
    <name type="scientific">marine sediment metagenome</name>
    <dbReference type="NCBI Taxonomy" id="412755"/>
    <lineage>
        <taxon>unclassified sequences</taxon>
        <taxon>metagenomes</taxon>
        <taxon>ecological metagenomes</taxon>
    </lineage>
</organism>
<comment type="caution">
    <text evidence="3">The sequence shown here is derived from an EMBL/GenBank/DDBJ whole genome shotgun (WGS) entry which is preliminary data.</text>
</comment>
<dbReference type="PANTHER" id="PTHR23518:SF2">
    <property type="entry name" value="MAJOR FACILITATOR SUPERFAMILY TRANSPORTER"/>
    <property type="match status" value="1"/>
</dbReference>
<evidence type="ECO:0000259" key="2">
    <source>
        <dbReference type="PROSITE" id="PS50850"/>
    </source>
</evidence>
<feature type="transmembrane region" description="Helical" evidence="1">
    <location>
        <begin position="148"/>
        <end position="171"/>
    </location>
</feature>
<dbReference type="EMBL" id="BARW01008922">
    <property type="protein sequence ID" value="GAI74200.1"/>
    <property type="molecule type" value="Genomic_DNA"/>
</dbReference>
<feature type="transmembrane region" description="Helical" evidence="1">
    <location>
        <begin position="107"/>
        <end position="127"/>
    </location>
</feature>
<keyword evidence="1" id="KW-0812">Transmembrane</keyword>
<dbReference type="GO" id="GO:0022857">
    <property type="term" value="F:transmembrane transporter activity"/>
    <property type="evidence" value="ECO:0007669"/>
    <property type="project" value="InterPro"/>
</dbReference>
<sequence>MTIKNKKYSLRKTFIGLSSFQLLAMFRRGLFYTYLSIYLRDFLHLSVTETTLYATLPMIMSVIFQNFVWGPLSDKFQKRRTFIISGEVLAGIGTILVWFIHSIFSNLIIAGYVIIFGLMCIEAFWSMSNISWSALISDVYPSLERSKVMGQLTSVGGFGRIIGISIGGILYNSGFGFRDGPLFIVA</sequence>
<reference evidence="3" key="1">
    <citation type="journal article" date="2014" name="Front. Microbiol.">
        <title>High frequency of phylogenetically diverse reductive dehalogenase-homologous genes in deep subseafloor sedimentary metagenomes.</title>
        <authorList>
            <person name="Kawai M."/>
            <person name="Futagami T."/>
            <person name="Toyoda A."/>
            <person name="Takaki Y."/>
            <person name="Nishi S."/>
            <person name="Hori S."/>
            <person name="Arai W."/>
            <person name="Tsubouchi T."/>
            <person name="Morono Y."/>
            <person name="Uchiyama I."/>
            <person name="Ito T."/>
            <person name="Fujiyama A."/>
            <person name="Inagaki F."/>
            <person name="Takami H."/>
        </authorList>
    </citation>
    <scope>NUCLEOTIDE SEQUENCE</scope>
    <source>
        <strain evidence="3">Expedition CK06-06</strain>
    </source>
</reference>
<dbReference type="InterPro" id="IPR036259">
    <property type="entry name" value="MFS_trans_sf"/>
</dbReference>
<name>X1SFL1_9ZZZZ</name>
<dbReference type="Gene3D" id="1.20.1250.20">
    <property type="entry name" value="MFS general substrate transporter like domains"/>
    <property type="match status" value="1"/>
</dbReference>
<feature type="transmembrane region" description="Helical" evidence="1">
    <location>
        <begin position="20"/>
        <end position="39"/>
    </location>
</feature>
<feature type="transmembrane region" description="Helical" evidence="1">
    <location>
        <begin position="51"/>
        <end position="69"/>
    </location>
</feature>
<dbReference type="PROSITE" id="PS50850">
    <property type="entry name" value="MFS"/>
    <property type="match status" value="1"/>
</dbReference>